<dbReference type="EMBL" id="CP037867">
    <property type="protein sequence ID" value="QBM29765.1"/>
    <property type="molecule type" value="Genomic_DNA"/>
</dbReference>
<evidence type="ECO:0000313" key="2">
    <source>
        <dbReference type="Proteomes" id="UP000293912"/>
    </source>
</evidence>
<name>A0A4P6X4I0_HYDPS</name>
<reference evidence="1 2" key="1">
    <citation type="submission" date="2019-03" db="EMBL/GenBank/DDBJ databases">
        <authorList>
            <person name="Sebastian G."/>
            <person name="Baumann P."/>
            <person name="Ruckert C."/>
            <person name="Kalinowski J."/>
            <person name="Nebel B."/>
            <person name="Takors R."/>
            <person name="Blombach B."/>
        </authorList>
    </citation>
    <scope>NUCLEOTIDE SEQUENCE [LARGE SCALE GENOMIC DNA]</scope>
    <source>
        <strain evidence="1 2">DSM 1084</strain>
    </source>
</reference>
<proteinExistence type="predicted"/>
<dbReference type="RefSeq" id="WP_133157530.1">
    <property type="nucleotide sequence ID" value="NZ_CP037867.1"/>
</dbReference>
<accession>A0A4P6X4I0</accession>
<keyword evidence="2" id="KW-1185">Reference proteome</keyword>
<gene>
    <name evidence="1" type="ORF">HPF_18880</name>
</gene>
<sequence length="259" mass="28837">MAQGEHQPDGTISTWLALESFGFQPDKSVFPNDGSAMSIDLGSFKLSAARMPNLMLVDVVAFTGLYRSPRTIASIEFDMPTTVSSIEQGAAWIAWHLQKQLPSRETAFSLKQAAFVLLGLKHLDTLPWVQRAASYERRPRCWVERSWMRQALRQLCKNLEGAVAEDMVTIAFDSRILTFSGRDWVVPMPAKGETWVSEIQIPAVNLTSLPARLNDEDILVSIWDDGLCIGNRLFKGAVPVDKDTHGEVLPTFTTTDSQP</sequence>
<dbReference type="AlphaFoldDB" id="A0A4P6X4I0"/>
<dbReference type="Proteomes" id="UP000293912">
    <property type="component" value="Chromosome"/>
</dbReference>
<evidence type="ECO:0000313" key="1">
    <source>
        <dbReference type="EMBL" id="QBM29765.1"/>
    </source>
</evidence>
<dbReference type="KEGG" id="hpse:HPF_18880"/>
<organism evidence="1 2">
    <name type="scientific">Hydrogenophaga pseudoflava</name>
    <name type="common">Pseudomonas carboxydoflava</name>
    <dbReference type="NCBI Taxonomy" id="47421"/>
    <lineage>
        <taxon>Bacteria</taxon>
        <taxon>Pseudomonadati</taxon>
        <taxon>Pseudomonadota</taxon>
        <taxon>Betaproteobacteria</taxon>
        <taxon>Burkholderiales</taxon>
        <taxon>Comamonadaceae</taxon>
        <taxon>Hydrogenophaga</taxon>
    </lineage>
</organism>
<protein>
    <submittedName>
        <fullName evidence="1">Uncharacterized protein</fullName>
    </submittedName>
</protein>